<dbReference type="Pfam" id="PF14487">
    <property type="entry name" value="DarT"/>
    <property type="match status" value="1"/>
</dbReference>
<gene>
    <name evidence="8" type="ORF">QCD61_24460</name>
</gene>
<evidence type="ECO:0000256" key="6">
    <source>
        <dbReference type="PROSITE-ProRule" id="PRU01362"/>
    </source>
</evidence>
<evidence type="ECO:0000256" key="2">
    <source>
        <dbReference type="ARBA" id="ARBA00022676"/>
    </source>
</evidence>
<keyword evidence="1 6" id="KW-1277">Toxin-antitoxin system</keyword>
<feature type="binding site" evidence="6">
    <location>
        <position position="51"/>
    </location>
    <ligand>
        <name>NAD(+)</name>
        <dbReference type="ChEBI" id="CHEBI:57540"/>
    </ligand>
</feature>
<evidence type="ECO:0000313" key="9">
    <source>
        <dbReference type="Proteomes" id="UP001227386"/>
    </source>
</evidence>
<dbReference type="Proteomes" id="UP001227386">
    <property type="component" value="Chromosome"/>
</dbReference>
<comment type="catalytic activity">
    <reaction evidence="6">
        <text>a thymidine in DNA + NAD(+) = an N-(ADP-alpha-D-ribosyl)-thymidine in DNA + nicotinamide + H(+)</text>
        <dbReference type="Rhea" id="RHEA:71651"/>
        <dbReference type="Rhea" id="RHEA-COMP:13556"/>
        <dbReference type="Rhea" id="RHEA-COMP:18051"/>
        <dbReference type="ChEBI" id="CHEBI:15378"/>
        <dbReference type="ChEBI" id="CHEBI:17154"/>
        <dbReference type="ChEBI" id="CHEBI:57540"/>
        <dbReference type="ChEBI" id="CHEBI:137386"/>
        <dbReference type="ChEBI" id="CHEBI:191199"/>
    </reaction>
</comment>
<comment type="similarity">
    <text evidence="6">Belongs to the DarT ADP-ribosyltransferase family.</text>
</comment>
<evidence type="ECO:0000256" key="3">
    <source>
        <dbReference type="ARBA" id="ARBA00022679"/>
    </source>
</evidence>
<reference evidence="8 9" key="1">
    <citation type="journal article" date="2012" name="Appl. Soil Ecol.">
        <title>Isolation and characterization of new plant growth-promoting bacterial endophytes.</title>
        <authorList>
            <person name="Rashid S."/>
            <person name="Charles T.C."/>
            <person name="Glick B.R."/>
        </authorList>
    </citation>
    <scope>NUCLEOTIDE SEQUENCE [LARGE SCALE GENOMIC DNA]</scope>
    <source>
        <strain evidence="8 9">YsS1</strain>
    </source>
</reference>
<keyword evidence="4 6" id="KW-0548">Nucleotidyltransferase</keyword>
<feature type="active site" evidence="6">
    <location>
        <position position="145"/>
    </location>
</feature>
<keyword evidence="2 6" id="KW-0328">Glycosyltransferase</keyword>
<keyword evidence="3 6" id="KW-0808">Transferase</keyword>
<proteinExistence type="inferred from homology"/>
<comment type="caution">
    <text evidence="6">Lacks conserved residue(s) required for the propagation of feature annotation.</text>
</comment>
<dbReference type="PROSITE" id="PS52018">
    <property type="entry name" value="DART"/>
    <property type="match status" value="1"/>
</dbReference>
<evidence type="ECO:0000256" key="1">
    <source>
        <dbReference type="ARBA" id="ARBA00022649"/>
    </source>
</evidence>
<evidence type="ECO:0000259" key="7">
    <source>
        <dbReference type="PROSITE" id="PS52018"/>
    </source>
</evidence>
<feature type="binding site" evidence="6">
    <location>
        <position position="24"/>
    </location>
    <ligand>
        <name>NAD(+)</name>
        <dbReference type="ChEBI" id="CHEBI:57540"/>
    </ligand>
</feature>
<feature type="binding site" evidence="6">
    <location>
        <begin position="15"/>
        <end position="17"/>
    </location>
    <ligand>
        <name>NAD(+)</name>
        <dbReference type="ChEBI" id="CHEBI:57540"/>
    </ligand>
</feature>
<dbReference type="InterPro" id="IPR029494">
    <property type="entry name" value="DarT"/>
</dbReference>
<organism evidence="8 9">
    <name type="scientific">Pseudomonas viciae</name>
    <dbReference type="NCBI Taxonomy" id="2505979"/>
    <lineage>
        <taxon>Bacteria</taxon>
        <taxon>Pseudomonadati</taxon>
        <taxon>Pseudomonadota</taxon>
        <taxon>Gammaproteobacteria</taxon>
        <taxon>Pseudomonadales</taxon>
        <taxon>Pseudomonadaceae</taxon>
        <taxon>Pseudomonas</taxon>
    </lineage>
</organism>
<dbReference type="EMBL" id="CP123771">
    <property type="protein sequence ID" value="WGO92800.1"/>
    <property type="molecule type" value="Genomic_DNA"/>
</dbReference>
<keyword evidence="5 6" id="KW-0238">DNA-binding</keyword>
<dbReference type="RefSeq" id="WP_280944416.1">
    <property type="nucleotide sequence ID" value="NZ_CP123771.1"/>
</dbReference>
<protein>
    <submittedName>
        <fullName evidence="8">DarT ssDNA thymidine ADP-ribosyltransferase family protein</fullName>
    </submittedName>
</protein>
<name>A0ABY8PC98_9PSED</name>
<feature type="domain" description="DarT" evidence="7">
    <location>
        <begin position="11"/>
        <end position="192"/>
    </location>
</feature>
<evidence type="ECO:0000313" key="8">
    <source>
        <dbReference type="EMBL" id="WGO92800.1"/>
    </source>
</evidence>
<keyword evidence="9" id="KW-1185">Reference proteome</keyword>
<feature type="active site" description="Proton acceptor" evidence="6">
    <location>
        <position position="51"/>
    </location>
</feature>
<evidence type="ECO:0000256" key="5">
    <source>
        <dbReference type="ARBA" id="ARBA00023125"/>
    </source>
</evidence>
<sequence length="193" mass="22186">MSEVRNIKDQKLLYHLTSTENLDGIFREGLKPRAALTTFIDVADSEILKKRQALELDRYVPFHWFAANPFDGSVQFNRPKSTFVLISVYRSHAQKNGWKVIPRHPLANDEIQLLEYDQGFESINWEIMSTRDYQDHDCKSICMAECLSPGIVAPNDFSTLFVPNSDVETLCTEKMREAGVNVRLTVNPGMFRK</sequence>
<accession>A0ABY8PC98</accession>
<evidence type="ECO:0000256" key="4">
    <source>
        <dbReference type="ARBA" id="ARBA00022695"/>
    </source>
</evidence>